<keyword evidence="2" id="KW-1185">Reference proteome</keyword>
<name>A0AAD9HBI5_9PEZI</name>
<gene>
    <name evidence="1" type="ORF">LX32DRAFT_643213</name>
</gene>
<accession>A0AAD9HBI5</accession>
<evidence type="ECO:0000313" key="1">
    <source>
        <dbReference type="EMBL" id="KAK2024904.1"/>
    </source>
</evidence>
<organism evidence="1 2">
    <name type="scientific">Colletotrichum zoysiae</name>
    <dbReference type="NCBI Taxonomy" id="1216348"/>
    <lineage>
        <taxon>Eukaryota</taxon>
        <taxon>Fungi</taxon>
        <taxon>Dikarya</taxon>
        <taxon>Ascomycota</taxon>
        <taxon>Pezizomycotina</taxon>
        <taxon>Sordariomycetes</taxon>
        <taxon>Hypocreomycetidae</taxon>
        <taxon>Glomerellales</taxon>
        <taxon>Glomerellaceae</taxon>
        <taxon>Colletotrichum</taxon>
        <taxon>Colletotrichum graminicola species complex</taxon>
    </lineage>
</organism>
<dbReference type="EMBL" id="MU842951">
    <property type="protein sequence ID" value="KAK2024904.1"/>
    <property type="molecule type" value="Genomic_DNA"/>
</dbReference>
<proteinExistence type="predicted"/>
<comment type="caution">
    <text evidence="1">The sequence shown here is derived from an EMBL/GenBank/DDBJ whole genome shotgun (WGS) entry which is preliminary data.</text>
</comment>
<dbReference type="Proteomes" id="UP001232148">
    <property type="component" value="Unassembled WGS sequence"/>
</dbReference>
<reference evidence="1" key="1">
    <citation type="submission" date="2021-06" db="EMBL/GenBank/DDBJ databases">
        <title>Comparative genomics, transcriptomics and evolutionary studies reveal genomic signatures of adaptation to plant cell wall in hemibiotrophic fungi.</title>
        <authorList>
            <consortium name="DOE Joint Genome Institute"/>
            <person name="Baroncelli R."/>
            <person name="Diaz J.F."/>
            <person name="Benocci T."/>
            <person name="Peng M."/>
            <person name="Battaglia E."/>
            <person name="Haridas S."/>
            <person name="Andreopoulos W."/>
            <person name="Labutti K."/>
            <person name="Pangilinan J."/>
            <person name="Floch G.L."/>
            <person name="Makela M.R."/>
            <person name="Henrissat B."/>
            <person name="Grigoriev I.V."/>
            <person name="Crouch J.A."/>
            <person name="De Vries R.P."/>
            <person name="Sukno S.A."/>
            <person name="Thon M.R."/>
        </authorList>
    </citation>
    <scope>NUCLEOTIDE SEQUENCE</scope>
    <source>
        <strain evidence="1">MAFF235873</strain>
    </source>
</reference>
<dbReference type="AlphaFoldDB" id="A0AAD9HBI5"/>
<evidence type="ECO:0000313" key="2">
    <source>
        <dbReference type="Proteomes" id="UP001232148"/>
    </source>
</evidence>
<protein>
    <submittedName>
        <fullName evidence="1">Uncharacterized protein</fullName>
    </submittedName>
</protein>
<sequence>MSAEAPLPISPPHFLDGTRRDSLPPTLVCLAPSRPGLFYLHTLSAFERRRGTTTTTTSPSTYLPTDPCALAQRLHSAPGHRPVRFARLMSRGWTIGRLLISASSLLTNRALSLSSPLSPSPSFPLQPDGFSCSHIRRGGFSTPQHWVVKHGLVSRVRAQSIHPFWLIWPMLIQHVRKSYDDELKHSEPSWRCSPARLGT</sequence>